<dbReference type="GO" id="GO:0016020">
    <property type="term" value="C:membrane"/>
    <property type="evidence" value="ECO:0007669"/>
    <property type="project" value="UniProtKB-SubCell"/>
</dbReference>
<dbReference type="PANTHER" id="PTHR24300">
    <property type="entry name" value="CYTOCHROME P450 508A4-RELATED"/>
    <property type="match status" value="1"/>
</dbReference>
<protein>
    <recommendedName>
        <fullName evidence="14">Cytochrome P450, family 2, subfamily X, polypeptide 9</fullName>
    </recommendedName>
</protein>
<sequence>MFVSIFCLWLCFFFILFQFKLWRPKNFPPGPLSLPVLGNLLHLNLKNPLVDFEKMKESYGNVYSFFIGSRPAVVVNGLQAMKEAITIKATDFSGRPQDMFVSDLTQRKGVILVDYGSVWRDHRRFALMTLRNFGLGKISMEERIHEEIQFTISKLEENIGKTLSPKFMFHNAASNIICKVLFNTRYDYEDGKISEIVQGFVEMLQIANGPWAMMYDAFPWIRSFPLPFNKAFRNMENFLNLAKRLVNEHKMSRVAGEPRDFVDSYLDELEKNKKDFSEQQLLRMTFDLYIAGTDTTSNTMLAGFLYLMVYPHIQEKCQREIDQMLEGKDRVSFEDRHKMPYMQAVIHEVQRFANIVPLSVFHCTTKDTELSGYTIPKGTLIIQNMVSVLREEGQWKFPHEFNPENFLNEQGEFIKPEAFMPFSAGPRMCLGEGLARMELFIIMVTLLRKFKFTWPEDAGQPDLSPVFGATLTPKPYRMKVQLRSEQQSC</sequence>
<dbReference type="InterPro" id="IPR001128">
    <property type="entry name" value="Cyt_P450"/>
</dbReference>
<dbReference type="GO" id="GO:0005506">
    <property type="term" value="F:iron ion binding"/>
    <property type="evidence" value="ECO:0007669"/>
    <property type="project" value="InterPro"/>
</dbReference>
<comment type="subcellular location">
    <subcellularLocation>
        <location evidence="2">Membrane</location>
    </subcellularLocation>
</comment>
<reference evidence="12" key="4">
    <citation type="submission" date="2025-09" db="UniProtKB">
        <authorList>
            <consortium name="Ensembl"/>
        </authorList>
    </citation>
    <scope>IDENTIFICATION</scope>
    <source>
        <strain evidence="12">HSOK</strain>
    </source>
</reference>
<dbReference type="InterPro" id="IPR050182">
    <property type="entry name" value="Cytochrome_P450_fam2"/>
</dbReference>
<accession>A0A3P9HDZ1</accession>
<evidence type="ECO:0008006" key="14">
    <source>
        <dbReference type="Google" id="ProtNLM"/>
    </source>
</evidence>
<evidence type="ECO:0000256" key="4">
    <source>
        <dbReference type="ARBA" id="ARBA00022617"/>
    </source>
</evidence>
<evidence type="ECO:0000256" key="10">
    <source>
        <dbReference type="PIRSR" id="PIRSR602401-1"/>
    </source>
</evidence>
<feature type="binding site" description="axial binding residue" evidence="10">
    <location>
        <position position="429"/>
    </location>
    <ligand>
        <name>heme</name>
        <dbReference type="ChEBI" id="CHEBI:30413"/>
    </ligand>
    <ligandPart>
        <name>Fe</name>
        <dbReference type="ChEBI" id="CHEBI:18248"/>
    </ligandPart>
</feature>
<reference key="1">
    <citation type="journal article" date="2007" name="Nature">
        <title>The medaka draft genome and insights into vertebrate genome evolution.</title>
        <authorList>
            <person name="Kasahara M."/>
            <person name="Naruse K."/>
            <person name="Sasaki S."/>
            <person name="Nakatani Y."/>
            <person name="Qu W."/>
            <person name="Ahsan B."/>
            <person name="Yamada T."/>
            <person name="Nagayasu Y."/>
            <person name="Doi K."/>
            <person name="Kasai Y."/>
            <person name="Jindo T."/>
            <person name="Kobayashi D."/>
            <person name="Shimada A."/>
            <person name="Toyoda A."/>
            <person name="Kuroki Y."/>
            <person name="Fujiyama A."/>
            <person name="Sasaki T."/>
            <person name="Shimizu A."/>
            <person name="Asakawa S."/>
            <person name="Shimizu N."/>
            <person name="Hashimoto S."/>
            <person name="Yang J."/>
            <person name="Lee Y."/>
            <person name="Matsushima K."/>
            <person name="Sugano S."/>
            <person name="Sakaizumi M."/>
            <person name="Narita T."/>
            <person name="Ohishi K."/>
            <person name="Haga S."/>
            <person name="Ohta F."/>
            <person name="Nomoto H."/>
            <person name="Nogata K."/>
            <person name="Morishita T."/>
            <person name="Endo T."/>
            <person name="Shin-I T."/>
            <person name="Takeda H."/>
            <person name="Morishita S."/>
            <person name="Kohara Y."/>
        </authorList>
    </citation>
    <scope>NUCLEOTIDE SEQUENCE [LARGE SCALE GENOMIC DNA]</scope>
    <source>
        <strain>Hd-rR</strain>
    </source>
</reference>
<organism evidence="12 13">
    <name type="scientific">Oryzias latipes</name>
    <name type="common">Japanese rice fish</name>
    <name type="synonym">Japanese killifish</name>
    <dbReference type="NCBI Taxonomy" id="8090"/>
    <lineage>
        <taxon>Eukaryota</taxon>
        <taxon>Metazoa</taxon>
        <taxon>Chordata</taxon>
        <taxon>Craniata</taxon>
        <taxon>Vertebrata</taxon>
        <taxon>Euteleostomi</taxon>
        <taxon>Actinopterygii</taxon>
        <taxon>Neopterygii</taxon>
        <taxon>Teleostei</taxon>
        <taxon>Neoteleostei</taxon>
        <taxon>Acanthomorphata</taxon>
        <taxon>Ovalentaria</taxon>
        <taxon>Atherinomorphae</taxon>
        <taxon>Beloniformes</taxon>
        <taxon>Adrianichthyidae</taxon>
        <taxon>Oryziinae</taxon>
        <taxon>Oryzias</taxon>
    </lineage>
</organism>
<dbReference type="GO" id="GO:0016705">
    <property type="term" value="F:oxidoreductase activity, acting on paired donors, with incorporation or reduction of molecular oxygen"/>
    <property type="evidence" value="ECO:0007669"/>
    <property type="project" value="InterPro"/>
</dbReference>
<evidence type="ECO:0000256" key="3">
    <source>
        <dbReference type="ARBA" id="ARBA00010617"/>
    </source>
</evidence>
<evidence type="ECO:0000256" key="5">
    <source>
        <dbReference type="ARBA" id="ARBA00022723"/>
    </source>
</evidence>
<dbReference type="Gene3D" id="1.10.630.10">
    <property type="entry name" value="Cytochrome P450"/>
    <property type="match status" value="1"/>
</dbReference>
<dbReference type="Proteomes" id="UP000265200">
    <property type="component" value="Chromosome 6"/>
</dbReference>
<evidence type="ECO:0000256" key="6">
    <source>
        <dbReference type="ARBA" id="ARBA00023002"/>
    </source>
</evidence>
<dbReference type="InterPro" id="IPR002401">
    <property type="entry name" value="Cyt_P450_E_grp-I"/>
</dbReference>
<keyword evidence="7 10" id="KW-0408">Iron</keyword>
<evidence type="ECO:0000256" key="2">
    <source>
        <dbReference type="ARBA" id="ARBA00004370"/>
    </source>
</evidence>
<dbReference type="AlphaFoldDB" id="A0A3P9HDZ1"/>
<keyword evidence="6 11" id="KW-0560">Oxidoreductase</keyword>
<evidence type="ECO:0000313" key="12">
    <source>
        <dbReference type="Ensembl" id="ENSORLP00015005987.1"/>
    </source>
</evidence>
<evidence type="ECO:0000256" key="7">
    <source>
        <dbReference type="ARBA" id="ARBA00023004"/>
    </source>
</evidence>
<dbReference type="Ensembl" id="ENSORLT00015005001.1">
    <property type="protein sequence ID" value="ENSORLP00015005987.1"/>
    <property type="gene ID" value="ENSORLG00015006786.1"/>
</dbReference>
<keyword evidence="9" id="KW-0472">Membrane</keyword>
<comment type="similarity">
    <text evidence="3 11">Belongs to the cytochrome P450 family.</text>
</comment>
<keyword evidence="4 10" id="KW-0349">Heme</keyword>
<dbReference type="PANTHER" id="PTHR24300:SF327">
    <property type="entry name" value="CYTOCHROME P450 2F2-RELATED"/>
    <property type="match status" value="1"/>
</dbReference>
<reference evidence="12" key="3">
    <citation type="submission" date="2025-08" db="UniProtKB">
        <authorList>
            <consortium name="Ensembl"/>
        </authorList>
    </citation>
    <scope>IDENTIFICATION</scope>
    <source>
        <strain evidence="12">HSOK</strain>
    </source>
</reference>
<dbReference type="InterPro" id="IPR036396">
    <property type="entry name" value="Cyt_P450_sf"/>
</dbReference>
<evidence type="ECO:0000256" key="1">
    <source>
        <dbReference type="ARBA" id="ARBA00001971"/>
    </source>
</evidence>
<dbReference type="GO" id="GO:0020037">
    <property type="term" value="F:heme binding"/>
    <property type="evidence" value="ECO:0007669"/>
    <property type="project" value="InterPro"/>
</dbReference>
<dbReference type="PROSITE" id="PS00086">
    <property type="entry name" value="CYTOCHROME_P450"/>
    <property type="match status" value="1"/>
</dbReference>
<comment type="cofactor">
    <cofactor evidence="1 10">
        <name>heme</name>
        <dbReference type="ChEBI" id="CHEBI:30413"/>
    </cofactor>
</comment>
<evidence type="ECO:0000256" key="11">
    <source>
        <dbReference type="RuleBase" id="RU000461"/>
    </source>
</evidence>
<dbReference type="PRINTS" id="PR00385">
    <property type="entry name" value="P450"/>
</dbReference>
<evidence type="ECO:0000256" key="8">
    <source>
        <dbReference type="ARBA" id="ARBA00023033"/>
    </source>
</evidence>
<dbReference type="Pfam" id="PF00067">
    <property type="entry name" value="p450"/>
    <property type="match status" value="1"/>
</dbReference>
<name>A0A3P9HDZ1_ORYLA</name>
<evidence type="ECO:0000256" key="9">
    <source>
        <dbReference type="ARBA" id="ARBA00023136"/>
    </source>
</evidence>
<dbReference type="InterPro" id="IPR017972">
    <property type="entry name" value="Cyt_P450_CS"/>
</dbReference>
<keyword evidence="8 11" id="KW-0503">Monooxygenase</keyword>
<proteinExistence type="inferred from homology"/>
<dbReference type="SUPFAM" id="SSF48264">
    <property type="entry name" value="Cytochrome P450"/>
    <property type="match status" value="1"/>
</dbReference>
<dbReference type="PRINTS" id="PR00463">
    <property type="entry name" value="EP450I"/>
</dbReference>
<keyword evidence="5 10" id="KW-0479">Metal-binding</keyword>
<evidence type="ECO:0000313" key="13">
    <source>
        <dbReference type="Proteomes" id="UP000265200"/>
    </source>
</evidence>
<dbReference type="FunFam" id="1.10.630.10:FF:000004">
    <property type="entry name" value="cytochrome P450 2D15 isoform X1"/>
    <property type="match status" value="1"/>
</dbReference>
<dbReference type="GO" id="GO:0004497">
    <property type="term" value="F:monooxygenase activity"/>
    <property type="evidence" value="ECO:0007669"/>
    <property type="project" value="UniProtKB-KW"/>
</dbReference>
<reference evidence="12 13" key="2">
    <citation type="submission" date="2017-04" db="EMBL/GenBank/DDBJ databases">
        <title>CpG methylation of centromeres and impact of large insertions on vertebrate speciation.</title>
        <authorList>
            <person name="Ichikawa K."/>
            <person name="Yoshimura J."/>
            <person name="Morishita S."/>
        </authorList>
    </citation>
    <scope>NUCLEOTIDE SEQUENCE</scope>
    <source>
        <strain evidence="12 13">HSOK</strain>
    </source>
</reference>